<evidence type="ECO:0000256" key="4">
    <source>
        <dbReference type="ARBA" id="ARBA00012477"/>
    </source>
</evidence>
<evidence type="ECO:0000313" key="12">
    <source>
        <dbReference type="EMBL" id="CAK8673255.1"/>
    </source>
</evidence>
<protein>
    <recommendedName>
        <fullName evidence="4">ribonuclease Z</fullName>
        <ecNumber evidence="4">3.1.26.11</ecNumber>
    </recommendedName>
</protein>
<evidence type="ECO:0000256" key="1">
    <source>
        <dbReference type="ARBA" id="ARBA00000402"/>
    </source>
</evidence>
<keyword evidence="6" id="KW-0540">Nuclease</keyword>
<dbReference type="Pfam" id="PF12706">
    <property type="entry name" value="Lactamase_B_2"/>
    <property type="match status" value="1"/>
</dbReference>
<evidence type="ECO:0000256" key="6">
    <source>
        <dbReference type="ARBA" id="ARBA00022722"/>
    </source>
</evidence>
<feature type="domain" description="Metallo-beta-lactamase" evidence="11">
    <location>
        <begin position="508"/>
        <end position="712"/>
    </location>
</feature>
<dbReference type="PANTHER" id="PTHR12553">
    <property type="entry name" value="ZINC PHOSPHODIESTERASE ELAC PROTEIN 2"/>
    <property type="match status" value="1"/>
</dbReference>
<keyword evidence="7" id="KW-0479">Metal-binding</keyword>
<keyword evidence="10" id="KW-0862">Zinc</keyword>
<accession>A0ABP0F0L0</accession>
<proteinExistence type="inferred from homology"/>
<dbReference type="EC" id="3.1.26.11" evidence="4"/>
<keyword evidence="9" id="KW-0378">Hydrolase</keyword>
<evidence type="ECO:0000256" key="5">
    <source>
        <dbReference type="ARBA" id="ARBA00022694"/>
    </source>
</evidence>
<dbReference type="InterPro" id="IPR001279">
    <property type="entry name" value="Metallo-B-lactamas"/>
</dbReference>
<evidence type="ECO:0000256" key="8">
    <source>
        <dbReference type="ARBA" id="ARBA00022759"/>
    </source>
</evidence>
<keyword evidence="13" id="KW-1185">Reference proteome</keyword>
<organism evidence="12 13">
    <name type="scientific">Clavelina lepadiformis</name>
    <name type="common">Light-bulb sea squirt</name>
    <name type="synonym">Ascidia lepadiformis</name>
    <dbReference type="NCBI Taxonomy" id="159417"/>
    <lineage>
        <taxon>Eukaryota</taxon>
        <taxon>Metazoa</taxon>
        <taxon>Chordata</taxon>
        <taxon>Tunicata</taxon>
        <taxon>Ascidiacea</taxon>
        <taxon>Aplousobranchia</taxon>
        <taxon>Clavelinidae</taxon>
        <taxon>Clavelina</taxon>
    </lineage>
</organism>
<dbReference type="PANTHER" id="PTHR12553:SF49">
    <property type="entry name" value="ZINC PHOSPHODIESTERASE ELAC PROTEIN 2"/>
    <property type="match status" value="1"/>
</dbReference>
<dbReference type="Gene3D" id="3.60.15.10">
    <property type="entry name" value="Ribonuclease Z/Hydroxyacylglutathione hydrolase-like"/>
    <property type="match status" value="2"/>
</dbReference>
<evidence type="ECO:0000256" key="9">
    <source>
        <dbReference type="ARBA" id="ARBA00022801"/>
    </source>
</evidence>
<evidence type="ECO:0000256" key="10">
    <source>
        <dbReference type="ARBA" id="ARBA00022833"/>
    </source>
</evidence>
<evidence type="ECO:0000256" key="3">
    <source>
        <dbReference type="ARBA" id="ARBA00007823"/>
    </source>
</evidence>
<comment type="similarity">
    <text evidence="3">Belongs to the RNase Z family.</text>
</comment>
<comment type="catalytic activity">
    <reaction evidence="1">
        <text>Endonucleolytic cleavage of RNA, removing extra 3' nucleotides from tRNA precursor, generating 3' termini of tRNAs. A 3'-hydroxy group is left at the tRNA terminus and a 5'-phosphoryl group is left at the trailer molecule.</text>
        <dbReference type="EC" id="3.1.26.11"/>
    </reaction>
</comment>
<comment type="cofactor">
    <cofactor evidence="2">
        <name>Zn(2+)</name>
        <dbReference type="ChEBI" id="CHEBI:29105"/>
    </cofactor>
</comment>
<dbReference type="Proteomes" id="UP001642483">
    <property type="component" value="Unassembled WGS sequence"/>
</dbReference>
<dbReference type="InterPro" id="IPR036866">
    <property type="entry name" value="RibonucZ/Hydroxyglut_hydro"/>
</dbReference>
<reference evidence="12 13" key="1">
    <citation type="submission" date="2024-02" db="EMBL/GenBank/DDBJ databases">
        <authorList>
            <person name="Daric V."/>
            <person name="Darras S."/>
        </authorList>
    </citation>
    <scope>NUCLEOTIDE SEQUENCE [LARGE SCALE GENOMIC DNA]</scope>
</reference>
<keyword evidence="8" id="KW-0255">Endonuclease</keyword>
<gene>
    <name evidence="12" type="ORF">CVLEPA_LOCUS3065</name>
</gene>
<dbReference type="SUPFAM" id="SSF56281">
    <property type="entry name" value="Metallo-hydrolase/oxidoreductase"/>
    <property type="match status" value="1"/>
</dbReference>
<evidence type="ECO:0000259" key="11">
    <source>
        <dbReference type="Pfam" id="PF12706"/>
    </source>
</evidence>
<dbReference type="InterPro" id="IPR047151">
    <property type="entry name" value="RNZ2-like"/>
</dbReference>
<dbReference type="EMBL" id="CAWYQH010000002">
    <property type="protein sequence ID" value="CAK8673255.1"/>
    <property type="molecule type" value="Genomic_DNA"/>
</dbReference>
<evidence type="ECO:0000313" key="13">
    <source>
        <dbReference type="Proteomes" id="UP001642483"/>
    </source>
</evidence>
<name>A0ABP0F0L0_CLALP</name>
<sequence length="791" mass="90150">MVPGAIFIAIVMASLNGRKLVVKNLKCNAFRSVCVLQHYSHASKAARLQSEKPSENADRRFKQEDFEKRFYLSQILKTKKAYSSIRVSEKNYHHTQNLHVLSSDSLLLNIKGRIYFINTSNSSHRRKQLSGKSMPEVDSLFFTRFDLASFTGSLFQIFSKLPRSDTGQHRNINIFGPPCIAKYMRKLYGVLLPKMVQTSGMSNYTFHSAEVKNVIHFQDEQVAIKMFGLNHVDKKREFSDNDDCDTSAYIFEYFHSQKTKQMDSDLDNTEEILRSWRDFDTIDQYVSYISNCHSKLQLSECSSTQDKELVSICIFDCPTFHHLEDLSRKFPLPESTTNNHCMLCVHMTPSDIYDSEEYKSWTRKFGPECSHIPVNEENMKWLNNLVTLPDIHRGINHILNPELFPLHANQHLLKYMQESLHALNASIEPGIYVLTSGQVLEATHPNCVRQTSKDLLTRLSNVKSYDVSHCGKSSKSYPSLVVLGSGGSQPFKTRSFPCYLLRVDDRTSIMMDCGVDSLTQLYKHYGKEKALSILLTIKIIVLTHRHHDHWAGFIELMDKITAVRNKAHFSNQDKVKIFAPRKSLDVVRDCRGDYAEIFTLEDVHKHPDILERTAESSHLSKISFVKVDHSVNTFGVVIDTLNGKRIAYSSDTLPMSKNLIRQGQRADLLIHDCLLTNEKERPLADHRMHSTMQGAINTADAMNAKNLMLTHFSTRLGVLPVDKVNPSNLYEGNVFCAVDHLEASLDQLNLLPAFHDAKVQSYGGEVKHGQRLTAQNLVNDIEATINLLNQS</sequence>
<comment type="caution">
    <text evidence="12">The sequence shown here is derived from an EMBL/GenBank/DDBJ whole genome shotgun (WGS) entry which is preliminary data.</text>
</comment>
<evidence type="ECO:0000256" key="2">
    <source>
        <dbReference type="ARBA" id="ARBA00001947"/>
    </source>
</evidence>
<evidence type="ECO:0000256" key="7">
    <source>
        <dbReference type="ARBA" id="ARBA00022723"/>
    </source>
</evidence>
<keyword evidence="5" id="KW-0819">tRNA processing</keyword>